<dbReference type="RefSeq" id="WP_092808938.1">
    <property type="nucleotide sequence ID" value="NZ_FMVW01000001.1"/>
</dbReference>
<keyword evidence="2" id="KW-1185">Reference proteome</keyword>
<name>A0A1G5M653_AFIMA</name>
<dbReference type="EMBL" id="FMVW01000001">
    <property type="protein sequence ID" value="SCZ20038.1"/>
    <property type="molecule type" value="Genomic_DNA"/>
</dbReference>
<dbReference type="Proteomes" id="UP000199347">
    <property type="component" value="Unassembled WGS sequence"/>
</dbReference>
<proteinExistence type="predicted"/>
<dbReference type="AlphaFoldDB" id="A0A1G5M653"/>
<protein>
    <submittedName>
        <fullName evidence="1">Uncharacterized conserved protein, DUF433 family</fullName>
    </submittedName>
</protein>
<accession>A0A1G5M653</accession>
<organism evidence="1 2">
    <name type="scientific">Afifella marina DSM 2698</name>
    <dbReference type="NCBI Taxonomy" id="1120955"/>
    <lineage>
        <taxon>Bacteria</taxon>
        <taxon>Pseudomonadati</taxon>
        <taxon>Pseudomonadota</taxon>
        <taxon>Alphaproteobacteria</taxon>
        <taxon>Hyphomicrobiales</taxon>
        <taxon>Afifellaceae</taxon>
        <taxon>Afifella</taxon>
    </lineage>
</organism>
<sequence>MDARVSEKVSGFPFGIGAYSAPEAARLLKTSPAKIRRWLSGYSYRRDGLRRDVPPLWEPELAEFDEALELGFRDLVELRFVKAFLDAGLGLKTIRTCLGRAQEIVGDTHAFSTRRFRTDGETIFLQSLRESGGAELLDLKKGQYAFGRIVERTFKDLDLKDETVVRWRPFRGKGSIVIDPERSFGKPITAASGVPTAALADAVEAEGSVKRVAHLFEVAPEVVRDAVRFEQDLKAA</sequence>
<dbReference type="STRING" id="1120955.SAMN03080610_00090"/>
<gene>
    <name evidence="1" type="ORF">SAMN03080610_00090</name>
</gene>
<dbReference type="OrthoDB" id="940717at2"/>
<evidence type="ECO:0000313" key="1">
    <source>
        <dbReference type="EMBL" id="SCZ20038.1"/>
    </source>
</evidence>
<evidence type="ECO:0000313" key="2">
    <source>
        <dbReference type="Proteomes" id="UP000199347"/>
    </source>
</evidence>
<reference evidence="2" key="1">
    <citation type="submission" date="2016-10" db="EMBL/GenBank/DDBJ databases">
        <authorList>
            <person name="Varghese N."/>
            <person name="Submissions S."/>
        </authorList>
    </citation>
    <scope>NUCLEOTIDE SEQUENCE [LARGE SCALE GENOMIC DNA]</scope>
    <source>
        <strain evidence="2">DSM 2698</strain>
    </source>
</reference>